<proteinExistence type="predicted"/>
<reference evidence="1 2" key="1">
    <citation type="submission" date="2019-07" db="EMBL/GenBank/DDBJ databases">
        <authorList>
            <person name="Jastrzebski P J."/>
            <person name="Paukszto L."/>
            <person name="Jastrzebski P J."/>
        </authorList>
    </citation>
    <scope>NUCLEOTIDE SEQUENCE [LARGE SCALE GENOMIC DNA]</scope>
    <source>
        <strain evidence="1 2">WMS-il1</strain>
    </source>
</reference>
<evidence type="ECO:0000313" key="2">
    <source>
        <dbReference type="Proteomes" id="UP000321570"/>
    </source>
</evidence>
<dbReference type="AlphaFoldDB" id="A0A564ZCY5"/>
<sequence length="78" mass="8918">MFLMQSMESLMPQVIPLRFVTKSTVPMQQSVPTSCLLDHQKNQIYHLKGQKEGCCTFASARTQIPFAMIKFPNFFCSV</sequence>
<protein>
    <submittedName>
        <fullName evidence="1">Uncharacterized protein</fullName>
    </submittedName>
</protein>
<accession>A0A564ZCY5</accession>
<evidence type="ECO:0000313" key="1">
    <source>
        <dbReference type="EMBL" id="VUZ56718.1"/>
    </source>
</evidence>
<keyword evidence="2" id="KW-1185">Reference proteome</keyword>
<dbReference type="EMBL" id="CABIJS010000708">
    <property type="protein sequence ID" value="VUZ56718.1"/>
    <property type="molecule type" value="Genomic_DNA"/>
</dbReference>
<dbReference type="Proteomes" id="UP000321570">
    <property type="component" value="Unassembled WGS sequence"/>
</dbReference>
<organism evidence="1 2">
    <name type="scientific">Hymenolepis diminuta</name>
    <name type="common">Rat tapeworm</name>
    <dbReference type="NCBI Taxonomy" id="6216"/>
    <lineage>
        <taxon>Eukaryota</taxon>
        <taxon>Metazoa</taxon>
        <taxon>Spiralia</taxon>
        <taxon>Lophotrochozoa</taxon>
        <taxon>Platyhelminthes</taxon>
        <taxon>Cestoda</taxon>
        <taxon>Eucestoda</taxon>
        <taxon>Cyclophyllidea</taxon>
        <taxon>Hymenolepididae</taxon>
        <taxon>Hymenolepis</taxon>
    </lineage>
</organism>
<gene>
    <name evidence="1" type="ORF">WMSIL1_LOCUS14254</name>
</gene>
<name>A0A564ZCY5_HYMDI</name>